<accession>A0ABX8S888</accession>
<evidence type="ECO:0000313" key="6">
    <source>
        <dbReference type="EMBL" id="QXQ13377.1"/>
    </source>
</evidence>
<dbReference type="Gene3D" id="1.10.357.10">
    <property type="entry name" value="Tetracycline Repressor, domain 2"/>
    <property type="match status" value="1"/>
</dbReference>
<dbReference type="EMBL" id="CP079105">
    <property type="protein sequence ID" value="QXQ13377.1"/>
    <property type="molecule type" value="Genomic_DNA"/>
</dbReference>
<evidence type="ECO:0000256" key="3">
    <source>
        <dbReference type="ARBA" id="ARBA00023163"/>
    </source>
</evidence>
<dbReference type="RefSeq" id="WP_066472555.1">
    <property type="nucleotide sequence ID" value="NZ_CBCRUZ010000016.1"/>
</dbReference>
<dbReference type="Gene3D" id="1.10.10.60">
    <property type="entry name" value="Homeodomain-like"/>
    <property type="match status" value="1"/>
</dbReference>
<gene>
    <name evidence="6" type="ORF">KV203_16160</name>
</gene>
<dbReference type="PRINTS" id="PR00455">
    <property type="entry name" value="HTHTETR"/>
</dbReference>
<protein>
    <submittedName>
        <fullName evidence="6">TetR/AcrR family transcriptional regulator</fullName>
    </submittedName>
</protein>
<dbReference type="Proteomes" id="UP000887023">
    <property type="component" value="Chromosome"/>
</dbReference>
<dbReference type="InterPro" id="IPR009057">
    <property type="entry name" value="Homeodomain-like_sf"/>
</dbReference>
<dbReference type="SUPFAM" id="SSF46689">
    <property type="entry name" value="Homeodomain-like"/>
    <property type="match status" value="1"/>
</dbReference>
<dbReference type="PANTHER" id="PTHR30055">
    <property type="entry name" value="HTH-TYPE TRANSCRIPTIONAL REGULATOR RUTR"/>
    <property type="match status" value="1"/>
</dbReference>
<keyword evidence="2 4" id="KW-0238">DNA-binding</keyword>
<dbReference type="InterPro" id="IPR023772">
    <property type="entry name" value="DNA-bd_HTH_TetR-type_CS"/>
</dbReference>
<evidence type="ECO:0000256" key="2">
    <source>
        <dbReference type="ARBA" id="ARBA00023125"/>
    </source>
</evidence>
<dbReference type="Pfam" id="PF00440">
    <property type="entry name" value="TetR_N"/>
    <property type="match status" value="1"/>
</dbReference>
<dbReference type="PANTHER" id="PTHR30055:SF238">
    <property type="entry name" value="MYCOFACTOCIN BIOSYNTHESIS TRANSCRIPTIONAL REGULATOR MFTR-RELATED"/>
    <property type="match status" value="1"/>
</dbReference>
<sequence length="213" mass="23703">MTTAATPVGLRERKKRQTRTRIIEVALDLCQAQGFERTTVEQIAEAADVSARTVNRYFETKDDIILGPVEDVLRVTTELLRAQPVTGDELRALCDAYLGLLDRIAAAGEPIAFDRFRQMHRILRDTPAVAARSREFGERKAHAMATVVADRLGAEPTELRVRLTIATWQAIMHVALDEWDNCGSGAACVAHCRRSVVETFDAYRHLAATARSE</sequence>
<dbReference type="PROSITE" id="PS50977">
    <property type="entry name" value="HTH_TETR_2"/>
    <property type="match status" value="1"/>
</dbReference>
<proteinExistence type="predicted"/>
<dbReference type="InterPro" id="IPR001647">
    <property type="entry name" value="HTH_TetR"/>
</dbReference>
<name>A0ABX8S888_9ACTN</name>
<organism evidence="6 7">
    <name type="scientific">Skermania pinensis</name>
    <dbReference type="NCBI Taxonomy" id="39122"/>
    <lineage>
        <taxon>Bacteria</taxon>
        <taxon>Bacillati</taxon>
        <taxon>Actinomycetota</taxon>
        <taxon>Actinomycetes</taxon>
        <taxon>Mycobacteriales</taxon>
        <taxon>Gordoniaceae</taxon>
        <taxon>Skermania</taxon>
    </lineage>
</organism>
<evidence type="ECO:0000256" key="4">
    <source>
        <dbReference type="PROSITE-ProRule" id="PRU00335"/>
    </source>
</evidence>
<dbReference type="InterPro" id="IPR041347">
    <property type="entry name" value="MftR_C"/>
</dbReference>
<dbReference type="InterPro" id="IPR050109">
    <property type="entry name" value="HTH-type_TetR-like_transc_reg"/>
</dbReference>
<evidence type="ECO:0000259" key="5">
    <source>
        <dbReference type="PROSITE" id="PS50977"/>
    </source>
</evidence>
<feature type="domain" description="HTH tetR-type" evidence="5">
    <location>
        <begin position="16"/>
        <end position="76"/>
    </location>
</feature>
<evidence type="ECO:0000313" key="7">
    <source>
        <dbReference type="Proteomes" id="UP000887023"/>
    </source>
</evidence>
<evidence type="ECO:0000256" key="1">
    <source>
        <dbReference type="ARBA" id="ARBA00023015"/>
    </source>
</evidence>
<dbReference type="Pfam" id="PF17754">
    <property type="entry name" value="TetR_C_14"/>
    <property type="match status" value="1"/>
</dbReference>
<feature type="DNA-binding region" description="H-T-H motif" evidence="4">
    <location>
        <begin position="39"/>
        <end position="58"/>
    </location>
</feature>
<keyword evidence="7" id="KW-1185">Reference proteome</keyword>
<keyword evidence="3" id="KW-0804">Transcription</keyword>
<reference evidence="6" key="1">
    <citation type="submission" date="2021-07" db="EMBL/GenBank/DDBJ databases">
        <title>Candidatus Kaistella beijingensis sp. nov. isolated from a municipal wastewater treatment plant is involved in sludge foaming.</title>
        <authorList>
            <person name="Song Y."/>
            <person name="Liu S.-J."/>
        </authorList>
    </citation>
    <scope>NUCLEOTIDE SEQUENCE</scope>
    <source>
        <strain evidence="6">DSM 43998</strain>
    </source>
</reference>
<keyword evidence="1" id="KW-0805">Transcription regulation</keyword>
<dbReference type="PROSITE" id="PS01081">
    <property type="entry name" value="HTH_TETR_1"/>
    <property type="match status" value="1"/>
</dbReference>